<evidence type="ECO:0000313" key="5">
    <source>
        <dbReference type="EMBL" id="MFL9845354.1"/>
    </source>
</evidence>
<evidence type="ECO:0000256" key="1">
    <source>
        <dbReference type="ARBA" id="ARBA00023015"/>
    </source>
</evidence>
<dbReference type="Pfam" id="PF12833">
    <property type="entry name" value="HTH_18"/>
    <property type="match status" value="1"/>
</dbReference>
<dbReference type="InterPro" id="IPR037923">
    <property type="entry name" value="HTH-like"/>
</dbReference>
<dbReference type="EMBL" id="JBELPZ010000015">
    <property type="protein sequence ID" value="MFL9845354.1"/>
    <property type="molecule type" value="Genomic_DNA"/>
</dbReference>
<feature type="domain" description="HTH araC/xylS-type" evidence="4">
    <location>
        <begin position="182"/>
        <end position="280"/>
    </location>
</feature>
<keyword evidence="2" id="KW-0238">DNA-binding</keyword>
<dbReference type="InterPro" id="IPR009057">
    <property type="entry name" value="Homeodomain-like_sf"/>
</dbReference>
<dbReference type="Proteomes" id="UP001629156">
    <property type="component" value="Unassembled WGS sequence"/>
</dbReference>
<reference evidence="5 6" key="1">
    <citation type="submission" date="2024-06" db="EMBL/GenBank/DDBJ databases">
        <authorList>
            <person name="Kaempfer P."/>
            <person name="Viver T."/>
        </authorList>
    </citation>
    <scope>NUCLEOTIDE SEQUENCE [LARGE SCALE GENOMIC DNA]</scope>
    <source>
        <strain evidence="5 6">ST-119</strain>
    </source>
</reference>
<evidence type="ECO:0000313" key="6">
    <source>
        <dbReference type="Proteomes" id="UP001629156"/>
    </source>
</evidence>
<organism evidence="5 6">
    <name type="scientific">Flavobacterium rhizosphaerae</name>
    <dbReference type="NCBI Taxonomy" id="3163298"/>
    <lineage>
        <taxon>Bacteria</taxon>
        <taxon>Pseudomonadati</taxon>
        <taxon>Bacteroidota</taxon>
        <taxon>Flavobacteriia</taxon>
        <taxon>Flavobacteriales</taxon>
        <taxon>Flavobacteriaceae</taxon>
        <taxon>Flavobacterium</taxon>
    </lineage>
</organism>
<dbReference type="SUPFAM" id="SSF51215">
    <property type="entry name" value="Regulatory protein AraC"/>
    <property type="match status" value="1"/>
</dbReference>
<comment type="caution">
    <text evidence="5">The sequence shown here is derived from an EMBL/GenBank/DDBJ whole genome shotgun (WGS) entry which is preliminary data.</text>
</comment>
<sequence length="282" mass="33022">MRNSEISTYNENRDEFKPYGLTCELWKPQFMGKPDRHNEIEVNYITQGSITYLFQGKKITVPAKRFTVFWGLVPHQIIYYEGELPYYVFTIPFSQFLEWKLPDAFLNRLLKGEILYEGSDEFAQYDEFLFKYWIKEIHNAKLADIALLEMRARLSRLSVSKSICCQSLHASSITEKEITPVEKMTVYIAKNYLNPIKISDIGRETGLHPDYANTIFKKAFNCTLNEYIIEERVNHAQRKLVTTDTSITEIAYDSGFNSISNFNAAFLKINNCTPRAFRKKYR</sequence>
<protein>
    <submittedName>
        <fullName evidence="5">Helix-turn-helix domain-containing protein</fullName>
    </submittedName>
</protein>
<dbReference type="PROSITE" id="PS00041">
    <property type="entry name" value="HTH_ARAC_FAMILY_1"/>
    <property type="match status" value="1"/>
</dbReference>
<dbReference type="PROSITE" id="PS01124">
    <property type="entry name" value="HTH_ARAC_FAMILY_2"/>
    <property type="match status" value="1"/>
</dbReference>
<keyword evidence="3" id="KW-0804">Transcription</keyword>
<evidence type="ECO:0000256" key="2">
    <source>
        <dbReference type="ARBA" id="ARBA00023125"/>
    </source>
</evidence>
<dbReference type="PANTHER" id="PTHR43280">
    <property type="entry name" value="ARAC-FAMILY TRANSCRIPTIONAL REGULATOR"/>
    <property type="match status" value="1"/>
</dbReference>
<dbReference type="SMART" id="SM00342">
    <property type="entry name" value="HTH_ARAC"/>
    <property type="match status" value="1"/>
</dbReference>
<accession>A0ABW8YYG4</accession>
<dbReference type="PANTHER" id="PTHR43280:SF27">
    <property type="entry name" value="TRANSCRIPTIONAL REGULATOR MTLR"/>
    <property type="match status" value="1"/>
</dbReference>
<gene>
    <name evidence="5" type="ORF">ABS766_13080</name>
</gene>
<name>A0ABW8YYG4_9FLAO</name>
<keyword evidence="6" id="KW-1185">Reference proteome</keyword>
<dbReference type="Gene3D" id="1.10.10.60">
    <property type="entry name" value="Homeodomain-like"/>
    <property type="match status" value="2"/>
</dbReference>
<dbReference type="RefSeq" id="WP_408085634.1">
    <property type="nucleotide sequence ID" value="NZ_JBELPZ010000015.1"/>
</dbReference>
<evidence type="ECO:0000259" key="4">
    <source>
        <dbReference type="PROSITE" id="PS01124"/>
    </source>
</evidence>
<dbReference type="SUPFAM" id="SSF46689">
    <property type="entry name" value="Homeodomain-like"/>
    <property type="match status" value="2"/>
</dbReference>
<dbReference type="InterPro" id="IPR018060">
    <property type="entry name" value="HTH_AraC"/>
</dbReference>
<keyword evidence="1" id="KW-0805">Transcription regulation</keyword>
<proteinExistence type="predicted"/>
<dbReference type="InterPro" id="IPR018062">
    <property type="entry name" value="HTH_AraC-typ_CS"/>
</dbReference>
<evidence type="ECO:0000256" key="3">
    <source>
        <dbReference type="ARBA" id="ARBA00023163"/>
    </source>
</evidence>